<name>A0AAJ0GFJ9_9PEZI</name>
<proteinExistence type="predicted"/>
<reference evidence="2" key="1">
    <citation type="submission" date="2023-04" db="EMBL/GenBank/DDBJ databases">
        <title>Black Yeasts Isolated from many extreme environments.</title>
        <authorList>
            <person name="Coleine C."/>
            <person name="Stajich J.E."/>
            <person name="Selbmann L."/>
        </authorList>
    </citation>
    <scope>NUCLEOTIDE SEQUENCE</scope>
    <source>
        <strain evidence="2">CCFEE 5312</strain>
    </source>
</reference>
<feature type="compositionally biased region" description="Low complexity" evidence="1">
    <location>
        <begin position="174"/>
        <end position="184"/>
    </location>
</feature>
<keyword evidence="3" id="KW-1185">Reference proteome</keyword>
<dbReference type="EMBL" id="JAWDJX010000005">
    <property type="protein sequence ID" value="KAK3056569.1"/>
    <property type="molecule type" value="Genomic_DNA"/>
</dbReference>
<dbReference type="InterPro" id="IPR013951">
    <property type="entry name" value="Rxt3"/>
</dbReference>
<dbReference type="SUPFAM" id="SSF69848">
    <property type="entry name" value="LCCL domain"/>
    <property type="match status" value="1"/>
</dbReference>
<comment type="caution">
    <text evidence="2">The sequence shown here is derived from an EMBL/GenBank/DDBJ whole genome shotgun (WGS) entry which is preliminary data.</text>
</comment>
<dbReference type="Gene3D" id="2.170.130.20">
    <property type="entry name" value="LCCL-like domain"/>
    <property type="match status" value="1"/>
</dbReference>
<feature type="compositionally biased region" description="Pro residues" evidence="1">
    <location>
        <begin position="84"/>
        <end position="99"/>
    </location>
</feature>
<dbReference type="Pfam" id="PF08642">
    <property type="entry name" value="Rxt3"/>
    <property type="match status" value="1"/>
</dbReference>
<sequence>MDRTPLFRPAERPYGHAGYQQQFPPPTTQPPFQIIPHSDPFQTNRDPFLPGSHSRRGSFGLAARAWPPAQANGFTNGHHHTQSTPPPQHGPTLPPPPHAPNGLAPMPLPYDPSRRGSVGGGSAGSPPQPPQGLHLTSIISKTIADTSKGLHEPLPPPPPFHSRQMPPPSPPHLPSSASSLSGPAPRGPPTASPFNGLRDLASFSAFRPAGGMSISSILGGGDERIPHSSPNAMTNPTATPKSMPPPSPGRARSSSMREPGRRGFREPSPPRNIFPDQRNPVGLMGQDRNINESHRAGMFGSPQIQHGFRAFQPLQQEQGPGMNGQGRPSSQPNDQPHLRDTDNMNRREPPYDGRFSTFRHFGEPQPPPNRPEMAVRHDVALFHNGDGPTSQPIPREMFHSPQSERQRSHTGPMNFRPDGFGTPMREDQAGLFRPSYQPGVEGLREPVESPRFQSIRRGEVPRSSPLLSEAAAAERLRLSLMDRPMDRPMTLEEHQRMEAMHREQQQNRKESDGSVHRALLNISPELSRRGRDSPLPQAVQGAQPRHIGPGGDNPGIKMEFGRMFSGLGSGVGTATPTAGQPTNGMMTPSRLSPSRHLEGGDLVRTAVAEIEGDRTGSKSSARGGRKAARHRGDGSDRLNGTETPDLQRGAKRSKTSHAAHHHHHVHPHHHHHHHHHDPIDNGPSPFNMLSFPPNPPPRDSSVPHHHHHHHTSHAHPGHHHHHVPKAPPARKPTVTVVSKQLVEEAAKKTRKHLGSQLYTSELSLALAAETPLDAKIKFSSKMKPIPRFEGKENCTYTVRVPRLYLGSLSVTGVKADAEYFQEICRHRNLWGTDVYTDDSDVVAAAVHSGWIKGDFGDYNDDIRTVCANDSEQDEPPEEVTTTLATKPRRPVKVPPGRDSHVTILILPPLESYASTNQHHVWSRDWKGMHDGMSFMIHSIDFVEESATNRITERSAMGRKQRIAAEEARRREAAAGLLMFAGGGVSVGA</sequence>
<feature type="region of interest" description="Disordered" evidence="1">
    <location>
        <begin position="212"/>
        <end position="372"/>
    </location>
</feature>
<evidence type="ECO:0000256" key="1">
    <source>
        <dbReference type="SAM" id="MobiDB-lite"/>
    </source>
</evidence>
<feature type="compositionally biased region" description="Polar residues" evidence="1">
    <location>
        <begin position="572"/>
        <end position="592"/>
    </location>
</feature>
<dbReference type="InterPro" id="IPR036609">
    <property type="entry name" value="LCCL_sf"/>
</dbReference>
<evidence type="ECO:0000313" key="2">
    <source>
        <dbReference type="EMBL" id="KAK3056569.1"/>
    </source>
</evidence>
<feature type="region of interest" description="Disordered" evidence="1">
    <location>
        <begin position="570"/>
        <end position="733"/>
    </location>
</feature>
<dbReference type="AlphaFoldDB" id="A0AAJ0GFJ9"/>
<feature type="region of interest" description="Disordered" evidence="1">
    <location>
        <begin position="522"/>
        <end position="552"/>
    </location>
</feature>
<evidence type="ECO:0000313" key="3">
    <source>
        <dbReference type="Proteomes" id="UP001271007"/>
    </source>
</evidence>
<feature type="compositionally biased region" description="Basic and acidic residues" evidence="1">
    <location>
        <begin position="336"/>
        <end position="351"/>
    </location>
</feature>
<gene>
    <name evidence="2" type="ORF">LTR09_002362</name>
</gene>
<feature type="compositionally biased region" description="Polar residues" evidence="1">
    <location>
        <begin position="228"/>
        <end position="240"/>
    </location>
</feature>
<feature type="compositionally biased region" description="Basic residues" evidence="1">
    <location>
        <begin position="703"/>
        <end position="724"/>
    </location>
</feature>
<dbReference type="Proteomes" id="UP001271007">
    <property type="component" value="Unassembled WGS sequence"/>
</dbReference>
<feature type="compositionally biased region" description="Pro residues" evidence="1">
    <location>
        <begin position="153"/>
        <end position="173"/>
    </location>
</feature>
<feature type="compositionally biased region" description="Basic residues" evidence="1">
    <location>
        <begin position="649"/>
        <end position="676"/>
    </location>
</feature>
<evidence type="ECO:0008006" key="4">
    <source>
        <dbReference type="Google" id="ProtNLM"/>
    </source>
</evidence>
<feature type="compositionally biased region" description="Basic and acidic residues" evidence="1">
    <location>
        <begin position="1"/>
        <end position="14"/>
    </location>
</feature>
<feature type="region of interest" description="Disordered" evidence="1">
    <location>
        <begin position="1"/>
        <end position="197"/>
    </location>
</feature>
<organism evidence="2 3">
    <name type="scientific">Extremus antarcticus</name>
    <dbReference type="NCBI Taxonomy" id="702011"/>
    <lineage>
        <taxon>Eukaryota</taxon>
        <taxon>Fungi</taxon>
        <taxon>Dikarya</taxon>
        <taxon>Ascomycota</taxon>
        <taxon>Pezizomycotina</taxon>
        <taxon>Dothideomycetes</taxon>
        <taxon>Dothideomycetidae</taxon>
        <taxon>Mycosphaerellales</taxon>
        <taxon>Extremaceae</taxon>
        <taxon>Extremus</taxon>
    </lineage>
</organism>
<feature type="region of interest" description="Disordered" evidence="1">
    <location>
        <begin position="403"/>
        <end position="466"/>
    </location>
</feature>
<accession>A0AAJ0GFJ9</accession>
<protein>
    <recommendedName>
        <fullName evidence="4">Rxt3-domain-containing protein</fullName>
    </recommendedName>
</protein>